<reference evidence="1 2" key="1">
    <citation type="submission" date="2019-05" db="EMBL/GenBank/DDBJ databases">
        <title>Another draft genome of Portunus trituberculatus and its Hox gene families provides insights of decapod evolution.</title>
        <authorList>
            <person name="Jeong J.-H."/>
            <person name="Song I."/>
            <person name="Kim S."/>
            <person name="Choi T."/>
            <person name="Kim D."/>
            <person name="Ryu S."/>
            <person name="Kim W."/>
        </authorList>
    </citation>
    <scope>NUCLEOTIDE SEQUENCE [LARGE SCALE GENOMIC DNA]</scope>
    <source>
        <tissue evidence="1">Muscle</tissue>
    </source>
</reference>
<name>A0A5B7JVS0_PORTR</name>
<dbReference type="AlphaFoldDB" id="A0A5B7JVS0"/>
<organism evidence="1 2">
    <name type="scientific">Portunus trituberculatus</name>
    <name type="common">Swimming crab</name>
    <name type="synonym">Neptunus trituberculatus</name>
    <dbReference type="NCBI Taxonomy" id="210409"/>
    <lineage>
        <taxon>Eukaryota</taxon>
        <taxon>Metazoa</taxon>
        <taxon>Ecdysozoa</taxon>
        <taxon>Arthropoda</taxon>
        <taxon>Crustacea</taxon>
        <taxon>Multicrustacea</taxon>
        <taxon>Malacostraca</taxon>
        <taxon>Eumalacostraca</taxon>
        <taxon>Eucarida</taxon>
        <taxon>Decapoda</taxon>
        <taxon>Pleocyemata</taxon>
        <taxon>Brachyura</taxon>
        <taxon>Eubrachyura</taxon>
        <taxon>Portunoidea</taxon>
        <taxon>Portunidae</taxon>
        <taxon>Portuninae</taxon>
        <taxon>Portunus</taxon>
    </lineage>
</organism>
<dbReference type="EMBL" id="VSRR010129953">
    <property type="protein sequence ID" value="MPD02102.1"/>
    <property type="molecule type" value="Genomic_DNA"/>
</dbReference>
<evidence type="ECO:0000313" key="2">
    <source>
        <dbReference type="Proteomes" id="UP000324222"/>
    </source>
</evidence>
<evidence type="ECO:0000313" key="1">
    <source>
        <dbReference type="EMBL" id="MPD02102.1"/>
    </source>
</evidence>
<proteinExistence type="predicted"/>
<gene>
    <name evidence="1" type="ORF">E2C01_097660</name>
</gene>
<keyword evidence="2" id="KW-1185">Reference proteome</keyword>
<dbReference type="Proteomes" id="UP000324222">
    <property type="component" value="Unassembled WGS sequence"/>
</dbReference>
<comment type="caution">
    <text evidence="1">The sequence shown here is derived from an EMBL/GenBank/DDBJ whole genome shotgun (WGS) entry which is preliminary data.</text>
</comment>
<accession>A0A5B7JVS0</accession>
<sequence length="122" mass="13760">MHRLPPRFDWPLLRHQPGRGVINKAPIKILSVTLPFRPSSAVPHSPSPWRTLTHFHYTLARPAPSRPSPLKVLTLILYANTFIPLRRLTLTHRRPSARAAPSPAACRPSTVTKEIIKKSVKC</sequence>
<protein>
    <submittedName>
        <fullName evidence="1">Uncharacterized protein</fullName>
    </submittedName>
</protein>